<accession>A0A849VJP6</accession>
<evidence type="ECO:0008006" key="4">
    <source>
        <dbReference type="Google" id="ProtNLM"/>
    </source>
</evidence>
<dbReference type="SUPFAM" id="SSF53474">
    <property type="entry name" value="alpha/beta-Hydrolases"/>
    <property type="match status" value="1"/>
</dbReference>
<gene>
    <name evidence="2" type="ORF">HG263_20395</name>
</gene>
<feature type="chain" id="PRO_5033013893" description="Alpha/beta hydrolase family protein" evidence="1">
    <location>
        <begin position="19"/>
        <end position="386"/>
    </location>
</feature>
<evidence type="ECO:0000256" key="1">
    <source>
        <dbReference type="SAM" id="SignalP"/>
    </source>
</evidence>
<evidence type="ECO:0000313" key="3">
    <source>
        <dbReference type="Proteomes" id="UP000586305"/>
    </source>
</evidence>
<keyword evidence="1" id="KW-0732">Signal</keyword>
<organism evidence="2 3">
    <name type="scientific">Pseudoalteromonas caenipelagi</name>
    <dbReference type="NCBI Taxonomy" id="2726988"/>
    <lineage>
        <taxon>Bacteria</taxon>
        <taxon>Pseudomonadati</taxon>
        <taxon>Pseudomonadota</taxon>
        <taxon>Gammaproteobacteria</taxon>
        <taxon>Alteromonadales</taxon>
        <taxon>Pseudoalteromonadaceae</taxon>
        <taxon>Pseudoalteromonas</taxon>
    </lineage>
</organism>
<dbReference type="PANTHER" id="PTHR35560">
    <property type="entry name" value="BLL0132 PROTEIN"/>
    <property type="match status" value="1"/>
</dbReference>
<evidence type="ECO:0000313" key="2">
    <source>
        <dbReference type="EMBL" id="NOU52868.1"/>
    </source>
</evidence>
<protein>
    <recommendedName>
        <fullName evidence="4">Alpha/beta hydrolase family protein</fullName>
    </recommendedName>
</protein>
<feature type="signal peptide" evidence="1">
    <location>
        <begin position="1"/>
        <end position="18"/>
    </location>
</feature>
<dbReference type="Gene3D" id="3.40.50.1820">
    <property type="entry name" value="alpha/beta hydrolase"/>
    <property type="match status" value="1"/>
</dbReference>
<dbReference type="EMBL" id="JABBPG010000012">
    <property type="protein sequence ID" value="NOU52868.1"/>
    <property type="molecule type" value="Genomic_DNA"/>
</dbReference>
<comment type="caution">
    <text evidence="2">The sequence shown here is derived from an EMBL/GenBank/DDBJ whole genome shotgun (WGS) entry which is preliminary data.</text>
</comment>
<dbReference type="Proteomes" id="UP000586305">
    <property type="component" value="Unassembled WGS sequence"/>
</dbReference>
<dbReference type="InterPro" id="IPR029058">
    <property type="entry name" value="AB_hydrolase_fold"/>
</dbReference>
<sequence length="386" mass="42760">MKALVFLITLLFSGLAFSNPVISNAKFGHGHATAHKPLVQTTNASGGKYVCQLCPHVKDIYNTTTFEHDGQCPVCGMNLIELHPQGVTRDLKLHAGSGNYFISGGKGHEARLINVFYHVPRKFNATSRVLLVIPGAGRNAWSYRDSWIDASEQYNVLILSPAYAEDDYDFARYHLGGIVSNLVFNNQQALADGKKTSQYRFKDEELLFDINHDAQSWLFNDFDRIFDSAIGALAGQQSNYDIFGHSAGGQILHRFAIFHPDSKAKRIVAANSGSYTIANREDGLPFGLKNSGLSDEHLHRSFAKSLTLLVGELDNESETRGSMLHTPTVDKQGLGRLSRSNYFFAQSAQYAAHIGARVNWQHQVVKGVGHDFKQMSNAAAHYLYAH</sequence>
<dbReference type="AlphaFoldDB" id="A0A849VJP6"/>
<name>A0A849VJP6_9GAMM</name>
<keyword evidence="3" id="KW-1185">Reference proteome</keyword>
<dbReference type="PANTHER" id="PTHR35560:SF3">
    <property type="entry name" value="PEPTIDASE S9 PROLYL OLIGOPEPTIDASE CATALYTIC DOMAIN-CONTAINING PROTEIN"/>
    <property type="match status" value="1"/>
</dbReference>
<dbReference type="RefSeq" id="WP_171627915.1">
    <property type="nucleotide sequence ID" value="NZ_JABBPG010000012.1"/>
</dbReference>
<proteinExistence type="predicted"/>
<reference evidence="2 3" key="1">
    <citation type="submission" date="2020-04" db="EMBL/GenBank/DDBJ databases">
        <title>Pseudoalteromonas caenipelagi sp. nov., isolated from a tidal flat.</title>
        <authorList>
            <person name="Park S."/>
            <person name="Yoon J.-H."/>
        </authorList>
    </citation>
    <scope>NUCLEOTIDE SEQUENCE [LARGE SCALE GENOMIC DNA]</scope>
    <source>
        <strain evidence="2 3">JBTF-M23</strain>
    </source>
</reference>